<reference evidence="1 2" key="1">
    <citation type="submission" date="2019-03" db="EMBL/GenBank/DDBJ databases">
        <title>Single cell metagenomics reveals metabolic interactions within the superorganism composed of flagellate Streblomastix strix and complex community of Bacteroidetes bacteria on its surface.</title>
        <authorList>
            <person name="Treitli S.C."/>
            <person name="Kolisko M."/>
            <person name="Husnik F."/>
            <person name="Keeling P."/>
            <person name="Hampl V."/>
        </authorList>
    </citation>
    <scope>NUCLEOTIDE SEQUENCE [LARGE SCALE GENOMIC DNA]</scope>
    <source>
        <strain evidence="1">ST1C</strain>
    </source>
</reference>
<evidence type="ECO:0000313" key="2">
    <source>
        <dbReference type="Proteomes" id="UP000324800"/>
    </source>
</evidence>
<protein>
    <submittedName>
        <fullName evidence="1">Uncharacterized protein</fullName>
    </submittedName>
</protein>
<gene>
    <name evidence="1" type="ORF">EZS28_004884</name>
</gene>
<organism evidence="1 2">
    <name type="scientific">Streblomastix strix</name>
    <dbReference type="NCBI Taxonomy" id="222440"/>
    <lineage>
        <taxon>Eukaryota</taxon>
        <taxon>Metamonada</taxon>
        <taxon>Preaxostyla</taxon>
        <taxon>Oxymonadida</taxon>
        <taxon>Streblomastigidae</taxon>
        <taxon>Streblomastix</taxon>
    </lineage>
</organism>
<name>A0A5J4WYM9_9EUKA</name>
<evidence type="ECO:0000313" key="1">
    <source>
        <dbReference type="EMBL" id="KAA6399586.1"/>
    </source>
</evidence>
<comment type="caution">
    <text evidence="1">The sequence shown here is derived from an EMBL/GenBank/DDBJ whole genome shotgun (WGS) entry which is preliminary data.</text>
</comment>
<accession>A0A5J4WYM9</accession>
<sequence length="174" mass="19284">MKIPRCLLPLTIDSNDDTLTELFIHQSDNGFAAITAYSLSQIDVSHSFVLSFQIAIYQNEPQAVEQPIQNLTSSLIYCGIQFTSAPHSIVRAQSVYEFSNLLKFTLALAPVFQSNSSSGGPVPEPFPPIGALVYLYPSFVTQLIDIAQYEDIYLECQTQANFYITPLAVKLILV</sequence>
<dbReference type="AlphaFoldDB" id="A0A5J4WYM9"/>
<dbReference type="Proteomes" id="UP000324800">
    <property type="component" value="Unassembled WGS sequence"/>
</dbReference>
<dbReference type="EMBL" id="SNRW01000721">
    <property type="protein sequence ID" value="KAA6399586.1"/>
    <property type="molecule type" value="Genomic_DNA"/>
</dbReference>
<proteinExistence type="predicted"/>